<evidence type="ECO:0000313" key="1">
    <source>
        <dbReference type="EMBL" id="CAI9970605.1"/>
    </source>
</evidence>
<dbReference type="EMBL" id="CATOUU010001077">
    <property type="protein sequence ID" value="CAI9970605.1"/>
    <property type="molecule type" value="Genomic_DNA"/>
</dbReference>
<dbReference type="AlphaFoldDB" id="A0AA86R4W1"/>
<reference evidence="2 3" key="2">
    <citation type="submission" date="2024-07" db="EMBL/GenBank/DDBJ databases">
        <authorList>
            <person name="Akdeniz Z."/>
        </authorList>
    </citation>
    <scope>NUCLEOTIDE SEQUENCE [LARGE SCALE GENOMIC DNA]</scope>
</reference>
<reference evidence="1" key="1">
    <citation type="submission" date="2023-06" db="EMBL/GenBank/DDBJ databases">
        <authorList>
            <person name="Kurt Z."/>
        </authorList>
    </citation>
    <scope>NUCLEOTIDE SEQUENCE</scope>
</reference>
<evidence type="ECO:0000313" key="3">
    <source>
        <dbReference type="Proteomes" id="UP001642409"/>
    </source>
</evidence>
<keyword evidence="3" id="KW-1185">Reference proteome</keyword>
<evidence type="ECO:0000313" key="2">
    <source>
        <dbReference type="EMBL" id="CAL6098764.1"/>
    </source>
</evidence>
<accession>A0AA86R4W1</accession>
<name>A0AA86R4W1_9EUKA</name>
<proteinExistence type="predicted"/>
<sequence>MYACVQLTPTFRTQYFLGTQMRTKNHPQVQQFASSGVFNLSQFHLLKFQVLEVSHIIVPCFRGITYTSFMISRFRLIEVFNLRGFNLRGSFLIREVSDL</sequence>
<protein>
    <submittedName>
        <fullName evidence="2">Hypothetical_protein</fullName>
    </submittedName>
</protein>
<comment type="caution">
    <text evidence="1">The sequence shown here is derived from an EMBL/GenBank/DDBJ whole genome shotgun (WGS) entry which is preliminary data.</text>
</comment>
<organism evidence="1">
    <name type="scientific">Hexamita inflata</name>
    <dbReference type="NCBI Taxonomy" id="28002"/>
    <lineage>
        <taxon>Eukaryota</taxon>
        <taxon>Metamonada</taxon>
        <taxon>Diplomonadida</taxon>
        <taxon>Hexamitidae</taxon>
        <taxon>Hexamitinae</taxon>
        <taxon>Hexamita</taxon>
    </lineage>
</organism>
<gene>
    <name evidence="1" type="ORF">HINF_LOCUS58250</name>
    <name evidence="2" type="ORF">HINF_LOCUS69760</name>
</gene>
<dbReference type="Proteomes" id="UP001642409">
    <property type="component" value="Unassembled WGS sequence"/>
</dbReference>
<dbReference type="EMBL" id="CAXDID020000513">
    <property type="protein sequence ID" value="CAL6098764.1"/>
    <property type="molecule type" value="Genomic_DNA"/>
</dbReference>